<evidence type="ECO:0000313" key="3">
    <source>
        <dbReference type="Proteomes" id="UP001305647"/>
    </source>
</evidence>
<dbReference type="Pfam" id="PF21189">
    <property type="entry name" value="PHA02142"/>
    <property type="match status" value="1"/>
</dbReference>
<dbReference type="SUPFAM" id="SSF56091">
    <property type="entry name" value="DNA ligase/mRNA capping enzyme, catalytic domain"/>
    <property type="match status" value="1"/>
</dbReference>
<dbReference type="AlphaFoldDB" id="A0AAN6PW10"/>
<proteinExistence type="predicted"/>
<keyword evidence="3" id="KW-1185">Reference proteome</keyword>
<sequence length="391" mass="44067">MGKSLSSVQAGLTPTRKLVSVREVSKIERLPGCNLVAIHVDGWTVVAPARRPPLDVGDLVLYFEIDCFIPTSGRFWELERNEWFGGQKGHRVKSARIRHRLSQGLVYPLREFCDIATPFEERAEVVGRDAAKEELMAKSFAELLGVVKWEFTETALALPNLGSTPAFIRMPGWSRIQDVEAEWFSPRWRRKMWQITEKLDGVTMTVYKIAKDSRWAAGCLPALPADCPSTMQDNKNRYGVCSRKEDFIDRPDNVYWQTAKASGVLAKISRFPLPNLAAQGELVGSSIGGNTMQYPEGEHEFVVFAIWDIDRGAYLRPRRVEELCRKFGIKHAPVVGYCSLNEFARDLDELLRKAEGEGKLDGVLEGFVFRSMDSADSFKVISNSWLSLTGK</sequence>
<evidence type="ECO:0000259" key="1">
    <source>
        <dbReference type="Pfam" id="PF09414"/>
    </source>
</evidence>
<reference evidence="2" key="1">
    <citation type="journal article" date="2023" name="Mol. Phylogenet. Evol.">
        <title>Genome-scale phylogeny and comparative genomics of the fungal order Sordariales.</title>
        <authorList>
            <person name="Hensen N."/>
            <person name="Bonometti L."/>
            <person name="Westerberg I."/>
            <person name="Brannstrom I.O."/>
            <person name="Guillou S."/>
            <person name="Cros-Aarteil S."/>
            <person name="Calhoun S."/>
            <person name="Haridas S."/>
            <person name="Kuo A."/>
            <person name="Mondo S."/>
            <person name="Pangilinan J."/>
            <person name="Riley R."/>
            <person name="LaButti K."/>
            <person name="Andreopoulos B."/>
            <person name="Lipzen A."/>
            <person name="Chen C."/>
            <person name="Yan M."/>
            <person name="Daum C."/>
            <person name="Ng V."/>
            <person name="Clum A."/>
            <person name="Steindorff A."/>
            <person name="Ohm R.A."/>
            <person name="Martin F."/>
            <person name="Silar P."/>
            <person name="Natvig D.O."/>
            <person name="Lalanne C."/>
            <person name="Gautier V."/>
            <person name="Ament-Velasquez S.L."/>
            <person name="Kruys A."/>
            <person name="Hutchinson M.I."/>
            <person name="Powell A.J."/>
            <person name="Barry K."/>
            <person name="Miller A.N."/>
            <person name="Grigoriev I.V."/>
            <person name="Debuchy R."/>
            <person name="Gladieux P."/>
            <person name="Hiltunen Thoren M."/>
            <person name="Johannesson H."/>
        </authorList>
    </citation>
    <scope>NUCLEOTIDE SEQUENCE</scope>
    <source>
        <strain evidence="2">CBS 757.83</strain>
    </source>
</reference>
<dbReference type="Gene3D" id="3.30.470.30">
    <property type="entry name" value="DNA ligase/mRNA capping enzyme"/>
    <property type="match status" value="1"/>
</dbReference>
<evidence type="ECO:0000313" key="2">
    <source>
        <dbReference type="EMBL" id="KAK4098828.1"/>
    </source>
</evidence>
<feature type="domain" description="RNA ligase" evidence="1">
    <location>
        <begin position="193"/>
        <end position="381"/>
    </location>
</feature>
<dbReference type="Pfam" id="PF09414">
    <property type="entry name" value="RNA_ligase"/>
    <property type="match status" value="1"/>
</dbReference>
<reference evidence="2" key="2">
    <citation type="submission" date="2023-05" db="EMBL/GenBank/DDBJ databases">
        <authorList>
            <consortium name="Lawrence Berkeley National Laboratory"/>
            <person name="Steindorff A."/>
            <person name="Hensen N."/>
            <person name="Bonometti L."/>
            <person name="Westerberg I."/>
            <person name="Brannstrom I.O."/>
            <person name="Guillou S."/>
            <person name="Cros-Aarteil S."/>
            <person name="Calhoun S."/>
            <person name="Haridas S."/>
            <person name="Kuo A."/>
            <person name="Mondo S."/>
            <person name="Pangilinan J."/>
            <person name="Riley R."/>
            <person name="Labutti K."/>
            <person name="Andreopoulos B."/>
            <person name="Lipzen A."/>
            <person name="Chen C."/>
            <person name="Yanf M."/>
            <person name="Daum C."/>
            <person name="Ng V."/>
            <person name="Clum A."/>
            <person name="Ohm R."/>
            <person name="Martin F."/>
            <person name="Silar P."/>
            <person name="Natvig D."/>
            <person name="Lalanne C."/>
            <person name="Gautier V."/>
            <person name="Ament-Velasquez S.L."/>
            <person name="Kruys A."/>
            <person name="Hutchinson M.I."/>
            <person name="Powell A.J."/>
            <person name="Barry K."/>
            <person name="Miller A.N."/>
            <person name="Grigoriev I.V."/>
            <person name="Debuchy R."/>
            <person name="Gladieux P."/>
            <person name="Thoren M.H."/>
            <person name="Johannesson H."/>
        </authorList>
    </citation>
    <scope>NUCLEOTIDE SEQUENCE</scope>
    <source>
        <strain evidence="2">CBS 757.83</strain>
    </source>
</reference>
<dbReference type="EMBL" id="MU863655">
    <property type="protein sequence ID" value="KAK4098828.1"/>
    <property type="molecule type" value="Genomic_DNA"/>
</dbReference>
<name>A0AAN6PW10_9PEZI</name>
<dbReference type="InterPro" id="IPR021122">
    <property type="entry name" value="RNA_ligase_dom_REL/Rnl2"/>
</dbReference>
<accession>A0AAN6PW10</accession>
<organism evidence="2 3">
    <name type="scientific">Parathielavia hyrcaniae</name>
    <dbReference type="NCBI Taxonomy" id="113614"/>
    <lineage>
        <taxon>Eukaryota</taxon>
        <taxon>Fungi</taxon>
        <taxon>Dikarya</taxon>
        <taxon>Ascomycota</taxon>
        <taxon>Pezizomycotina</taxon>
        <taxon>Sordariomycetes</taxon>
        <taxon>Sordariomycetidae</taxon>
        <taxon>Sordariales</taxon>
        <taxon>Chaetomiaceae</taxon>
        <taxon>Parathielavia</taxon>
    </lineage>
</organism>
<protein>
    <recommendedName>
        <fullName evidence="1">RNA ligase domain-containing protein</fullName>
    </recommendedName>
</protein>
<comment type="caution">
    <text evidence="2">The sequence shown here is derived from an EMBL/GenBank/DDBJ whole genome shotgun (WGS) entry which is preliminary data.</text>
</comment>
<dbReference type="Proteomes" id="UP001305647">
    <property type="component" value="Unassembled WGS sequence"/>
</dbReference>
<gene>
    <name evidence="2" type="ORF">N658DRAFT_476495</name>
</gene>